<keyword evidence="8" id="KW-0520">NAD</keyword>
<dbReference type="PROSITE" id="PS51176">
    <property type="entry name" value="PDH_ADH"/>
    <property type="match status" value="1"/>
</dbReference>
<dbReference type="InterPro" id="IPR008927">
    <property type="entry name" value="6-PGluconate_DH-like_C_sf"/>
</dbReference>
<feature type="domain" description="Prephenate/arogenate dehydrogenase" evidence="11">
    <location>
        <begin position="3"/>
        <end position="291"/>
    </location>
</feature>
<dbReference type="InterPro" id="IPR002912">
    <property type="entry name" value="ACT_dom"/>
</dbReference>
<comment type="similarity">
    <text evidence="2">Belongs to the prephenate/arogenate dehydrogenase family.</text>
</comment>
<dbReference type="Pfam" id="PF01842">
    <property type="entry name" value="ACT"/>
    <property type="match status" value="1"/>
</dbReference>
<dbReference type="EMBL" id="CP162599">
    <property type="protein sequence ID" value="XDK31226.1"/>
    <property type="molecule type" value="Genomic_DNA"/>
</dbReference>
<dbReference type="Gene3D" id="1.10.3660.10">
    <property type="entry name" value="6-phosphogluconate dehydrogenase C-terminal like domain"/>
    <property type="match status" value="1"/>
</dbReference>
<dbReference type="RefSeq" id="WP_368651954.1">
    <property type="nucleotide sequence ID" value="NZ_CP162599.1"/>
</dbReference>
<accession>A0AB39HLT9</accession>
<sequence length="366" mass="40964">MKYKILIAGLGLIGGSIAKAIGKANQHTIIGYDTNEDTIKFARENNIIQESYPTFTEAATHADIIFLAAPISKTIGLMEQLNAIEFDHHVIVTDVSSVKGSIIDTAQHLSNKNISFIGGHPMAGSHKNGIRAAKEHLFENAMYILTPTTACSEKHVDTLKEVLKETKSHFVVLNPQEHDEMTSVVSHFPHLIAASLVHQARRWQETHAYLPELAAGGFRDITRIASSNPEMWQDIFYHNGSKMTQLLDEWIVEMQTLKNVLEQNDKDKMTTYLHQAKSYRDGLNNTKRGALPSYFDLYVDVKDQPGAIASVAQLLADNQISLTNIRILEIRDDIFGALRLSVSSKKSQLRAYDVLRSQGYDVQYSE</sequence>
<dbReference type="FunFam" id="1.10.3660.10:FF:000003">
    <property type="entry name" value="Prephenate dehydrogenase"/>
    <property type="match status" value="1"/>
</dbReference>
<evidence type="ECO:0000256" key="7">
    <source>
        <dbReference type="ARBA" id="ARBA00023002"/>
    </source>
</evidence>
<dbReference type="Pfam" id="PF02153">
    <property type="entry name" value="PDH_N"/>
    <property type="match status" value="1"/>
</dbReference>
<dbReference type="GO" id="GO:0070403">
    <property type="term" value="F:NAD+ binding"/>
    <property type="evidence" value="ECO:0007669"/>
    <property type="project" value="InterPro"/>
</dbReference>
<dbReference type="PANTHER" id="PTHR21363">
    <property type="entry name" value="PREPHENATE DEHYDROGENASE"/>
    <property type="match status" value="1"/>
</dbReference>
<evidence type="ECO:0000259" key="12">
    <source>
        <dbReference type="PROSITE" id="PS51671"/>
    </source>
</evidence>
<dbReference type="InterPro" id="IPR045865">
    <property type="entry name" value="ACT-like_dom_sf"/>
</dbReference>
<evidence type="ECO:0000256" key="1">
    <source>
        <dbReference type="ARBA" id="ARBA00005067"/>
    </source>
</evidence>
<evidence type="ECO:0000256" key="5">
    <source>
        <dbReference type="ARBA" id="ARBA00022498"/>
    </source>
</evidence>
<dbReference type="SUPFAM" id="SSF55021">
    <property type="entry name" value="ACT-like"/>
    <property type="match status" value="1"/>
</dbReference>
<comment type="catalytic activity">
    <reaction evidence="10">
        <text>prephenate + NAD(+) = 3-(4-hydroxyphenyl)pyruvate + CO2 + NADH</text>
        <dbReference type="Rhea" id="RHEA:13869"/>
        <dbReference type="ChEBI" id="CHEBI:16526"/>
        <dbReference type="ChEBI" id="CHEBI:29934"/>
        <dbReference type="ChEBI" id="CHEBI:36242"/>
        <dbReference type="ChEBI" id="CHEBI:57540"/>
        <dbReference type="ChEBI" id="CHEBI:57945"/>
        <dbReference type="EC" id="1.3.1.12"/>
    </reaction>
</comment>
<keyword evidence="7 13" id="KW-0560">Oxidoreductase</keyword>
<dbReference type="InterPro" id="IPR003099">
    <property type="entry name" value="Prephen_DH"/>
</dbReference>
<dbReference type="InterPro" id="IPR036291">
    <property type="entry name" value="NAD(P)-bd_dom_sf"/>
</dbReference>
<name>A0AB39HLT9_9BACI</name>
<dbReference type="NCBIfam" id="NF005107">
    <property type="entry name" value="PRK06545.1-5"/>
    <property type="match status" value="1"/>
</dbReference>
<evidence type="ECO:0000256" key="10">
    <source>
        <dbReference type="ARBA" id="ARBA00049260"/>
    </source>
</evidence>
<dbReference type="FunFam" id="3.40.50.720:FF:000208">
    <property type="entry name" value="Prephenate dehydrogenase"/>
    <property type="match status" value="1"/>
</dbReference>
<evidence type="ECO:0000256" key="2">
    <source>
        <dbReference type="ARBA" id="ARBA00007964"/>
    </source>
</evidence>
<keyword evidence="5" id="KW-0827">Tyrosine biosynthesis</keyword>
<dbReference type="PANTHER" id="PTHR21363:SF0">
    <property type="entry name" value="PREPHENATE DEHYDROGENASE [NADP(+)]"/>
    <property type="match status" value="1"/>
</dbReference>
<dbReference type="Gene3D" id="3.30.2130.10">
    <property type="entry name" value="VC0802-like"/>
    <property type="match status" value="1"/>
</dbReference>
<feature type="domain" description="ACT" evidence="12">
    <location>
        <begin position="296"/>
        <end position="366"/>
    </location>
</feature>
<dbReference type="EC" id="1.3.1.12" evidence="3"/>
<gene>
    <name evidence="13" type="ORF">AB4Y30_09250</name>
</gene>
<dbReference type="GO" id="GO:0004665">
    <property type="term" value="F:prephenate dehydrogenase (NADP+) activity"/>
    <property type="evidence" value="ECO:0007669"/>
    <property type="project" value="InterPro"/>
</dbReference>
<dbReference type="GO" id="GO:0006571">
    <property type="term" value="P:tyrosine biosynthetic process"/>
    <property type="evidence" value="ECO:0007669"/>
    <property type="project" value="UniProtKB-KW"/>
</dbReference>
<comment type="pathway">
    <text evidence="1">Amino-acid biosynthesis; L-tyrosine biosynthesis; (4-hydroxyphenyl)pyruvate from prephenate (NAD(+) route): step 1/1.</text>
</comment>
<dbReference type="InterPro" id="IPR050812">
    <property type="entry name" value="Preph/Arog_dehydrog"/>
</dbReference>
<evidence type="ECO:0000256" key="3">
    <source>
        <dbReference type="ARBA" id="ARBA00012068"/>
    </source>
</evidence>
<dbReference type="InterPro" id="IPR046826">
    <property type="entry name" value="PDH_N"/>
</dbReference>
<dbReference type="AlphaFoldDB" id="A0AB39HLT9"/>
<organism evidence="13">
    <name type="scientific">Ornithinibacillus sp. 4-3</name>
    <dbReference type="NCBI Taxonomy" id="3231488"/>
    <lineage>
        <taxon>Bacteria</taxon>
        <taxon>Bacillati</taxon>
        <taxon>Bacillota</taxon>
        <taxon>Bacilli</taxon>
        <taxon>Bacillales</taxon>
        <taxon>Bacillaceae</taxon>
        <taxon>Ornithinibacillus</taxon>
    </lineage>
</organism>
<dbReference type="CDD" id="cd04909">
    <property type="entry name" value="ACT_PDH-BS"/>
    <property type="match status" value="1"/>
</dbReference>
<evidence type="ECO:0000313" key="13">
    <source>
        <dbReference type="EMBL" id="XDK31226.1"/>
    </source>
</evidence>
<protein>
    <recommendedName>
        <fullName evidence="4">Prephenate dehydrogenase</fullName>
        <ecNumber evidence="3">1.3.1.12</ecNumber>
    </recommendedName>
</protein>
<evidence type="ECO:0000259" key="11">
    <source>
        <dbReference type="PROSITE" id="PS51176"/>
    </source>
</evidence>
<dbReference type="Gene3D" id="3.40.50.720">
    <property type="entry name" value="NAD(P)-binding Rossmann-like Domain"/>
    <property type="match status" value="1"/>
</dbReference>
<dbReference type="SUPFAM" id="SSF51735">
    <property type="entry name" value="NAD(P)-binding Rossmann-fold domains"/>
    <property type="match status" value="1"/>
</dbReference>
<evidence type="ECO:0000256" key="9">
    <source>
        <dbReference type="ARBA" id="ARBA00023141"/>
    </source>
</evidence>
<keyword evidence="9" id="KW-0057">Aromatic amino acid biosynthesis</keyword>
<dbReference type="GO" id="GO:0008977">
    <property type="term" value="F:prephenate dehydrogenase (NAD+) activity"/>
    <property type="evidence" value="ECO:0007669"/>
    <property type="project" value="UniProtKB-EC"/>
</dbReference>
<dbReference type="SUPFAM" id="SSF48179">
    <property type="entry name" value="6-phosphogluconate dehydrogenase C-terminal domain-like"/>
    <property type="match status" value="1"/>
</dbReference>
<evidence type="ECO:0000256" key="6">
    <source>
        <dbReference type="ARBA" id="ARBA00022605"/>
    </source>
</evidence>
<proteinExistence type="inferred from homology"/>
<dbReference type="InterPro" id="IPR046825">
    <property type="entry name" value="PDH_C"/>
</dbReference>
<dbReference type="PROSITE" id="PS51671">
    <property type="entry name" value="ACT"/>
    <property type="match status" value="1"/>
</dbReference>
<keyword evidence="6" id="KW-0028">Amino-acid biosynthesis</keyword>
<reference evidence="13" key="1">
    <citation type="submission" date="2024-07" db="EMBL/GenBank/DDBJ databases">
        <title>Halotolerant mesophilic bacterium Ornithinibacillus sp. 4-3, sp. nov., isolated from soil.</title>
        <authorList>
            <person name="Sidarenka A.V."/>
            <person name="Guliayeva D.E."/>
            <person name="Leanovich S.I."/>
            <person name="Hileuskaya K.S."/>
            <person name="Akhremchuk A.E."/>
            <person name="Sikolenko M.A."/>
            <person name="Valentovich L.N."/>
        </authorList>
    </citation>
    <scope>NUCLEOTIDE SEQUENCE</scope>
    <source>
        <strain evidence="13">4-3</strain>
    </source>
</reference>
<evidence type="ECO:0000256" key="8">
    <source>
        <dbReference type="ARBA" id="ARBA00023027"/>
    </source>
</evidence>
<evidence type="ECO:0000256" key="4">
    <source>
        <dbReference type="ARBA" id="ARBA00016891"/>
    </source>
</evidence>
<dbReference type="Pfam" id="PF20463">
    <property type="entry name" value="PDH_C"/>
    <property type="match status" value="1"/>
</dbReference>